<organism evidence="2 3">
    <name type="scientific">Apiosordaria backusii</name>
    <dbReference type="NCBI Taxonomy" id="314023"/>
    <lineage>
        <taxon>Eukaryota</taxon>
        <taxon>Fungi</taxon>
        <taxon>Dikarya</taxon>
        <taxon>Ascomycota</taxon>
        <taxon>Pezizomycotina</taxon>
        <taxon>Sordariomycetes</taxon>
        <taxon>Sordariomycetidae</taxon>
        <taxon>Sordariales</taxon>
        <taxon>Lasiosphaeriaceae</taxon>
        <taxon>Apiosordaria</taxon>
    </lineage>
</organism>
<dbReference type="AlphaFoldDB" id="A0AA40BSD6"/>
<evidence type="ECO:0000313" key="3">
    <source>
        <dbReference type="Proteomes" id="UP001172159"/>
    </source>
</evidence>
<accession>A0AA40BSD6</accession>
<feature type="region of interest" description="Disordered" evidence="1">
    <location>
        <begin position="195"/>
        <end position="319"/>
    </location>
</feature>
<feature type="compositionally biased region" description="Acidic residues" evidence="1">
    <location>
        <begin position="202"/>
        <end position="233"/>
    </location>
</feature>
<sequence>MPMDAYYSILNAYNTILDAYRERLKASQSFPDASNIPGDTFQLLFHALFPLLHAFKELWPFTIITMPKPSTVGKGGKAWTRREEYIFWKKLVPESKKRLGDDIENNKEREWGWVAREMQRRMKEYLKPGEPDRRNYTGLAMFEHYWQSARHRRPTPAAGRWPNRYINCEADPAQIFDRETRLDAVRKARRQARRAALRQSIENDDDSSDGNNDEGDDGVEMDEDEKIDFDEEEAIRKMDYTEIKRESSVSGSESSEDIRASPARRWANKKDRRSASPTGDKFNGTITARRRLREQRERDERDRNSSYYDLLGAQINMKR</sequence>
<name>A0AA40BSD6_9PEZI</name>
<protein>
    <submittedName>
        <fullName evidence="2">Uncharacterized protein</fullName>
    </submittedName>
</protein>
<proteinExistence type="predicted"/>
<feature type="compositionally biased region" description="Basic and acidic residues" evidence="1">
    <location>
        <begin position="234"/>
        <end position="247"/>
    </location>
</feature>
<evidence type="ECO:0000313" key="2">
    <source>
        <dbReference type="EMBL" id="KAK0739547.1"/>
    </source>
</evidence>
<keyword evidence="3" id="KW-1185">Reference proteome</keyword>
<evidence type="ECO:0000256" key="1">
    <source>
        <dbReference type="SAM" id="MobiDB-lite"/>
    </source>
</evidence>
<feature type="compositionally biased region" description="Basic and acidic residues" evidence="1">
    <location>
        <begin position="294"/>
        <end position="304"/>
    </location>
</feature>
<gene>
    <name evidence="2" type="ORF">B0T21DRAFT_409892</name>
</gene>
<reference evidence="2" key="1">
    <citation type="submission" date="2023-06" db="EMBL/GenBank/DDBJ databases">
        <title>Genome-scale phylogeny and comparative genomics of the fungal order Sordariales.</title>
        <authorList>
            <consortium name="Lawrence Berkeley National Laboratory"/>
            <person name="Hensen N."/>
            <person name="Bonometti L."/>
            <person name="Westerberg I."/>
            <person name="Brannstrom I.O."/>
            <person name="Guillou S."/>
            <person name="Cros-Aarteil S."/>
            <person name="Calhoun S."/>
            <person name="Haridas S."/>
            <person name="Kuo A."/>
            <person name="Mondo S."/>
            <person name="Pangilinan J."/>
            <person name="Riley R."/>
            <person name="Labutti K."/>
            <person name="Andreopoulos B."/>
            <person name="Lipzen A."/>
            <person name="Chen C."/>
            <person name="Yanf M."/>
            <person name="Daum C."/>
            <person name="Ng V."/>
            <person name="Clum A."/>
            <person name="Steindorff A."/>
            <person name="Ohm R."/>
            <person name="Martin F."/>
            <person name="Silar P."/>
            <person name="Natvig D."/>
            <person name="Lalanne C."/>
            <person name="Gautier V."/>
            <person name="Ament-Velasquez S.L."/>
            <person name="Kruys A."/>
            <person name="Hutchinson M.I."/>
            <person name="Powell A.J."/>
            <person name="Barry K."/>
            <person name="Miller A.N."/>
            <person name="Grigoriev I.V."/>
            <person name="Debuchy R."/>
            <person name="Gladieux P."/>
            <person name="Thoren M.H."/>
            <person name="Johannesson H."/>
        </authorList>
    </citation>
    <scope>NUCLEOTIDE SEQUENCE</scope>
    <source>
        <strain evidence="2">CBS 540.89</strain>
    </source>
</reference>
<dbReference type="EMBL" id="JAUKTV010000004">
    <property type="protein sequence ID" value="KAK0739547.1"/>
    <property type="molecule type" value="Genomic_DNA"/>
</dbReference>
<dbReference type="Proteomes" id="UP001172159">
    <property type="component" value="Unassembled WGS sequence"/>
</dbReference>
<comment type="caution">
    <text evidence="2">The sequence shown here is derived from an EMBL/GenBank/DDBJ whole genome shotgun (WGS) entry which is preliminary data.</text>
</comment>